<feature type="domain" description="SET" evidence="5">
    <location>
        <begin position="53"/>
        <end position="285"/>
    </location>
</feature>
<protein>
    <recommendedName>
        <fullName evidence="4">protein-histidine N-methyltransferase</fullName>
        <ecNumber evidence="4">2.1.1.85</ecNumber>
    </recommendedName>
</protein>
<comment type="similarity">
    <text evidence="4">Belongs to the class V-like SAM-binding methyltransferase superfamily. SETD3 actin-histidine methyltransferase family.</text>
</comment>
<reference evidence="7" key="1">
    <citation type="submission" date="2019-12" db="UniProtKB">
        <authorList>
            <consortium name="WormBaseParasite"/>
        </authorList>
    </citation>
    <scope>IDENTIFICATION</scope>
</reference>
<dbReference type="InterPro" id="IPR001214">
    <property type="entry name" value="SET_dom"/>
</dbReference>
<accession>A0A5S6QIS7</accession>
<sequence length="449" mass="51333">MGSTRTILELVHQRTSQLALELGSEIDQLQLNFPRAYRQSRWLHMQKYSSWCESVGIKSDRLQPKLVEGHGIGLFAKEDISTGEVLITVPRKAYLTVQRHGELAKVLKAHPILNLVNTCALALALLYEAFRKDSFWADYISILPAYEDSPFSFSEEELTAIKHTSCFSKVDSMVRNICRHYAYIYNLFFTERPDFGESEITPVTFTFENFRWAMFMATSRGNSLPSTENKSNRNPNSLAFIPHWDLLNHDSSVPRCSEYDAENKAVRFAAGKSWHKDEQVFTSYGNRTNEDFLVHYGFVPANGDNYATVIHLGFAANDSSYKLRSEIMQKHNFNANENFCLMKNRVVAIDNSILRFSLIFVANKEQLSMLKATDDPVPVDEPWRNKAVEFLSKRLTLMAKACSAGISKAPRQVVRPSIQMFVDMEVKLYEECADFVKTPEMWPPTLTPP</sequence>
<keyword evidence="3 4" id="KW-0949">S-adenosyl-L-methionine</keyword>
<evidence type="ECO:0000256" key="2">
    <source>
        <dbReference type="ARBA" id="ARBA00022679"/>
    </source>
</evidence>
<dbReference type="PROSITE" id="PS50280">
    <property type="entry name" value="SET"/>
    <property type="match status" value="1"/>
</dbReference>
<dbReference type="GO" id="GO:0016279">
    <property type="term" value="F:protein-lysine N-methyltransferase activity"/>
    <property type="evidence" value="ECO:0007669"/>
    <property type="project" value="TreeGrafter"/>
</dbReference>
<organism evidence="6 7">
    <name type="scientific">Trichuris muris</name>
    <name type="common">Mouse whipworm</name>
    <dbReference type="NCBI Taxonomy" id="70415"/>
    <lineage>
        <taxon>Eukaryota</taxon>
        <taxon>Metazoa</taxon>
        <taxon>Ecdysozoa</taxon>
        <taxon>Nematoda</taxon>
        <taxon>Enoplea</taxon>
        <taxon>Dorylaimia</taxon>
        <taxon>Trichinellida</taxon>
        <taxon>Trichuridae</taxon>
        <taxon>Trichuris</taxon>
    </lineage>
</organism>
<dbReference type="PROSITE" id="PS51565">
    <property type="entry name" value="SAM_MT85_SETD3"/>
    <property type="match status" value="1"/>
</dbReference>
<evidence type="ECO:0000256" key="1">
    <source>
        <dbReference type="ARBA" id="ARBA00022603"/>
    </source>
</evidence>
<evidence type="ECO:0000313" key="7">
    <source>
        <dbReference type="WBParaSite" id="TMUE_2000007064.1"/>
    </source>
</evidence>
<keyword evidence="1 4" id="KW-0489">Methyltransferase</keyword>
<proteinExistence type="inferred from homology"/>
<dbReference type="GO" id="GO:0018064">
    <property type="term" value="F:protein-L-histidine N-tele-methyltransferase activity"/>
    <property type="evidence" value="ECO:0007669"/>
    <property type="project" value="UniProtKB-EC"/>
</dbReference>
<evidence type="ECO:0000313" key="6">
    <source>
        <dbReference type="Proteomes" id="UP000046395"/>
    </source>
</evidence>
<dbReference type="Pfam" id="PF00856">
    <property type="entry name" value="SET"/>
    <property type="match status" value="1"/>
</dbReference>
<evidence type="ECO:0000259" key="5">
    <source>
        <dbReference type="PROSITE" id="PS50280"/>
    </source>
</evidence>
<keyword evidence="2 4" id="KW-0808">Transferase</keyword>
<dbReference type="Proteomes" id="UP000046395">
    <property type="component" value="Unassembled WGS sequence"/>
</dbReference>
<dbReference type="STRING" id="70415.A0A5S6QIS7"/>
<dbReference type="InterPro" id="IPR025785">
    <property type="entry name" value="SETD3"/>
</dbReference>
<dbReference type="InterPro" id="IPR036464">
    <property type="entry name" value="Rubisco_LSMT_subst-bd_sf"/>
</dbReference>
<dbReference type="EC" id="2.1.1.85" evidence="4"/>
<dbReference type="InterPro" id="IPR046341">
    <property type="entry name" value="SET_dom_sf"/>
</dbReference>
<dbReference type="Gene3D" id="3.90.1410.10">
    <property type="entry name" value="set domain protein methyltransferase, domain 1"/>
    <property type="match status" value="1"/>
</dbReference>
<dbReference type="PANTHER" id="PTHR13271">
    <property type="entry name" value="UNCHARACTERIZED PUTATIVE METHYLTRANSFERASE"/>
    <property type="match status" value="1"/>
</dbReference>
<evidence type="ECO:0000256" key="3">
    <source>
        <dbReference type="ARBA" id="ARBA00022691"/>
    </source>
</evidence>
<keyword evidence="6" id="KW-1185">Reference proteome</keyword>
<dbReference type="SUPFAM" id="SSF82199">
    <property type="entry name" value="SET domain"/>
    <property type="match status" value="1"/>
</dbReference>
<name>A0A5S6QIS7_TRIMR</name>
<dbReference type="InterPro" id="IPR050600">
    <property type="entry name" value="SETD3_SETD6_MTase"/>
</dbReference>
<evidence type="ECO:0000256" key="4">
    <source>
        <dbReference type="PROSITE-ProRule" id="PRU00898"/>
    </source>
</evidence>
<dbReference type="PANTHER" id="PTHR13271:SF47">
    <property type="entry name" value="ACTIN-HISTIDINE N-METHYLTRANSFERASE"/>
    <property type="match status" value="1"/>
</dbReference>
<dbReference type="GO" id="GO:0032259">
    <property type="term" value="P:methylation"/>
    <property type="evidence" value="ECO:0007669"/>
    <property type="project" value="UniProtKB-KW"/>
</dbReference>
<dbReference type="WBParaSite" id="TMUE_2000007064.1">
    <property type="protein sequence ID" value="TMUE_2000007064.1"/>
    <property type="gene ID" value="WBGene00291456"/>
</dbReference>
<dbReference type="AlphaFoldDB" id="A0A5S6QIS7"/>
<dbReference type="Gene3D" id="3.90.1420.10">
    <property type="entry name" value="Rubisco LSMT, substrate-binding domain"/>
    <property type="match status" value="1"/>
</dbReference>
<comment type="catalytic activity">
    <reaction evidence="4">
        <text>L-histidyl-[protein] + S-adenosyl-L-methionine = N(tele)-methyl-L-histidyl-[protein] + S-adenosyl-L-homocysteine + H(+)</text>
        <dbReference type="Rhea" id="RHEA:19369"/>
        <dbReference type="Rhea" id="RHEA-COMP:9745"/>
        <dbReference type="Rhea" id="RHEA-COMP:11600"/>
        <dbReference type="ChEBI" id="CHEBI:15378"/>
        <dbReference type="ChEBI" id="CHEBI:16367"/>
        <dbReference type="ChEBI" id="CHEBI:29979"/>
        <dbReference type="ChEBI" id="CHEBI:57856"/>
        <dbReference type="ChEBI" id="CHEBI:59789"/>
        <dbReference type="EC" id="2.1.1.85"/>
    </reaction>
</comment>